<proteinExistence type="predicted"/>
<sequence>MLPNRIQLSSQVEDQLKRLKSFTGINPNISARIAFFRSVESGYRFDGEDYKADGKMNMDKAVWLGDTIVATELILKMLYPSFDAKKLMLAWAAHVNDGISSLRNHKNVREFASAV</sequence>
<name>A0A5U4SGW7_SALER</name>
<dbReference type="InterPro" id="IPR038472">
    <property type="entry name" value="DndE_sf"/>
</dbReference>
<dbReference type="EMBL" id="AAGOCO010000014">
    <property type="protein sequence ID" value="EBQ1675330.1"/>
    <property type="molecule type" value="Genomic_DNA"/>
</dbReference>
<dbReference type="InterPro" id="IPR014969">
    <property type="entry name" value="DNA_S_DndE"/>
</dbReference>
<organism evidence="1">
    <name type="scientific">Salmonella enterica</name>
    <name type="common">Salmonella choleraesuis</name>
    <dbReference type="NCBI Taxonomy" id="28901"/>
    <lineage>
        <taxon>Bacteria</taxon>
        <taxon>Pseudomonadati</taxon>
        <taxon>Pseudomonadota</taxon>
        <taxon>Gammaproteobacteria</taxon>
        <taxon>Enterobacterales</taxon>
        <taxon>Enterobacteriaceae</taxon>
        <taxon>Salmonella</taxon>
    </lineage>
</organism>
<gene>
    <name evidence="1" type="primary">dndE</name>
    <name evidence="1" type="ORF">A0212_16660</name>
</gene>
<dbReference type="Pfam" id="PF08870">
    <property type="entry name" value="DndE"/>
    <property type="match status" value="1"/>
</dbReference>
<comment type="caution">
    <text evidence="1">The sequence shown here is derived from an EMBL/GenBank/DDBJ whole genome shotgun (WGS) entry which is preliminary data.</text>
</comment>
<reference evidence="1" key="1">
    <citation type="submission" date="2018-07" db="EMBL/GenBank/DDBJ databases">
        <authorList>
            <consortium name="GenomeTrakr network: Whole genome sequencing for foodborne pathogen traceback"/>
        </authorList>
    </citation>
    <scope>NUCLEOTIDE SEQUENCE</scope>
    <source>
        <strain evidence="1">CFSAN046216</strain>
    </source>
</reference>
<accession>A0A5U4SGW7</accession>
<protein>
    <submittedName>
        <fullName evidence="1">DNA sulfur modification protein DndE</fullName>
    </submittedName>
</protein>
<dbReference type="AlphaFoldDB" id="A0A5U4SGW7"/>
<evidence type="ECO:0000313" key="1">
    <source>
        <dbReference type="EMBL" id="EBQ1675330.1"/>
    </source>
</evidence>
<dbReference type="NCBIfam" id="TIGR03184">
    <property type="entry name" value="DNA_S_dndE"/>
    <property type="match status" value="1"/>
</dbReference>
<dbReference type="Gene3D" id="1.10.1220.160">
    <property type="entry name" value="DNA sulphur modification protein DndE"/>
    <property type="match status" value="1"/>
</dbReference>